<feature type="transmembrane region" description="Helical" evidence="2">
    <location>
        <begin position="146"/>
        <end position="164"/>
    </location>
</feature>
<name>A0A7S0Z6J2_9CHLO</name>
<feature type="transmembrane region" description="Helical" evidence="2">
    <location>
        <begin position="505"/>
        <end position="524"/>
    </location>
</feature>
<gene>
    <name evidence="3" type="ORF">OMED0930_LOCUS3092</name>
</gene>
<sequence>MGAQATNNMKKIVESLQFFSLSLGINVKYPGPVLNLGRYLEAFTFSIEFLRPECVATGLNWLNIFIASVFVVPLGISLIIFVNSWRANRRYDRTVRAIHSERLDDGETTMYWIERPGFLWGTRRTCQSKGGDKVVKELQRQYHHRASLRSFGVLSMTVLYLPIIRMCLQSYDCISMDGVDGLRLEHDIDIDCESPGHQAIQATASMMLIVVGFGMPLYVIYQVRKIRLAGKLDDPRTLDAYGAFYDIYRRQELTYAERLEIVRVSTAVAAKKKKTRVSNDDTAALFDAETERIVEEIQEQKRVDEMSSSSDDEVEHGASGKVDVESGGDATTAEQDLTALQTTMTTEEERSSFAAVSSSFKRMLSIGRTSNNRTMTRTPSARARKRASKMHWKDQFALYYLAMELAQKSGVILATSQFVANTALSGWVLVFVHWSIGAFVYVCQPWRIITIGFGKVHISNCLNKVEAAAGFLQGAAPCLAMLFPVQRDEETGVVVENTLYDAMTMVLTVIITGLLSIRVVVFVGERLATKRKKMNIIADPEKSVQNMHKKLIDLAKSRALVSLYAFKADFDIKRRKARARLEDARHAMLLRVDHLKDELACEEEKIHGTASDPERRRVKEEQIVALYEIANEMAHVVNVIVPTEGVSINDGATVAEQEASINAYLEELLARENARHETLIKASGASIEHGEHAAAMHVVVCTHVYDRVIERLEGYMQEYAGAEQLSELATIAQRHATLRSEQFAAIRAFGERETRAALDGARKALDALRRASGGDDFDAVMSSLGVANDIVAAHEQWCANQSALFSDVYTLEERNPDFLPDAPVLTKYGFKGVMKNLKTHSGALSSVIKQSNAECAPLFVHFGRVKYTKGFAEQVRHQFELNALGPSTPAEAKRVYDEVVQFTDDSIKWCMECIYRIEHDASRVFDRFKPIAHAVTHSLEKIRVDAQSQAALAQSMLDTINALIANQHAAESARRARDTELSSTIRSLQTELDAQKLKAETDKSRRDHALAEDEARARREVDALEHTFDSVKADIEKEIAARDRDIERLRTLVTNTNTLRMKMKVMTNTVSLDVEYKAAKAHRAELERTLKSKTRVIKIQKSEILTALDARRRDAKRETTAEQSHIKKAELAMHKTIAKETAAALRTSEEDIIARNSEVEASKKLNKHKLVAVAMERKATMLSSKIERKLSTTKKSDV</sequence>
<dbReference type="EMBL" id="HBFO01004491">
    <property type="protein sequence ID" value="CAD8811998.1"/>
    <property type="molecule type" value="Transcribed_RNA"/>
</dbReference>
<keyword evidence="2" id="KW-1133">Transmembrane helix</keyword>
<evidence type="ECO:0000256" key="2">
    <source>
        <dbReference type="SAM" id="Phobius"/>
    </source>
</evidence>
<keyword evidence="2" id="KW-0472">Membrane</keyword>
<evidence type="ECO:0000313" key="3">
    <source>
        <dbReference type="EMBL" id="CAD8811998.1"/>
    </source>
</evidence>
<reference evidence="3" key="1">
    <citation type="submission" date="2021-01" db="EMBL/GenBank/DDBJ databases">
        <authorList>
            <person name="Corre E."/>
            <person name="Pelletier E."/>
            <person name="Niang G."/>
            <person name="Scheremetjew M."/>
            <person name="Finn R."/>
            <person name="Kale V."/>
            <person name="Holt S."/>
            <person name="Cochrane G."/>
            <person name="Meng A."/>
            <person name="Brown T."/>
            <person name="Cohen L."/>
        </authorList>
    </citation>
    <scope>NUCLEOTIDE SEQUENCE</scope>
    <source>
        <strain evidence="3">Clade-D-RCC1621</strain>
    </source>
</reference>
<feature type="transmembrane region" description="Helical" evidence="2">
    <location>
        <begin position="424"/>
        <end position="444"/>
    </location>
</feature>
<feature type="transmembrane region" description="Helical" evidence="2">
    <location>
        <begin position="396"/>
        <end position="418"/>
    </location>
</feature>
<dbReference type="AlphaFoldDB" id="A0A7S0Z6J2"/>
<evidence type="ECO:0000256" key="1">
    <source>
        <dbReference type="SAM" id="MobiDB-lite"/>
    </source>
</evidence>
<accession>A0A7S0Z6J2</accession>
<organism evidence="3">
    <name type="scientific">Ostreococcus mediterraneus</name>
    <dbReference type="NCBI Taxonomy" id="1486918"/>
    <lineage>
        <taxon>Eukaryota</taxon>
        <taxon>Viridiplantae</taxon>
        <taxon>Chlorophyta</taxon>
        <taxon>Mamiellophyceae</taxon>
        <taxon>Mamiellales</taxon>
        <taxon>Bathycoccaceae</taxon>
        <taxon>Ostreococcus</taxon>
    </lineage>
</organism>
<feature type="compositionally biased region" description="Basic and acidic residues" evidence="1">
    <location>
        <begin position="315"/>
        <end position="324"/>
    </location>
</feature>
<feature type="transmembrane region" description="Helical" evidence="2">
    <location>
        <begin position="199"/>
        <end position="221"/>
    </location>
</feature>
<keyword evidence="2" id="KW-0812">Transmembrane</keyword>
<feature type="region of interest" description="Disordered" evidence="1">
    <location>
        <begin position="298"/>
        <end position="330"/>
    </location>
</feature>
<feature type="transmembrane region" description="Helical" evidence="2">
    <location>
        <begin position="61"/>
        <end position="83"/>
    </location>
</feature>
<protein>
    <submittedName>
        <fullName evidence="3">Uncharacterized protein</fullName>
    </submittedName>
</protein>
<proteinExistence type="predicted"/>